<evidence type="ECO:0008006" key="4">
    <source>
        <dbReference type="Google" id="ProtNLM"/>
    </source>
</evidence>
<dbReference type="RefSeq" id="WP_087048549.1">
    <property type="nucleotide sequence ID" value="NZ_FCOB02000028.1"/>
</dbReference>
<feature type="transmembrane region" description="Helical" evidence="1">
    <location>
        <begin position="35"/>
        <end position="57"/>
    </location>
</feature>
<sequence length="69" mass="7814">MLKFLIGIGVPYAGVIGLLPWIASLDWYVFGVPLLYAWIFSWFVLTSGCLLICWRVFDRDAGKPAVQIH</sequence>
<dbReference type="OrthoDB" id="7275924at2"/>
<keyword evidence="1" id="KW-0812">Transmembrane</keyword>
<dbReference type="Pfam" id="PF11755">
    <property type="entry name" value="DUF3311"/>
    <property type="match status" value="1"/>
</dbReference>
<dbReference type="EMBL" id="FCOB02000028">
    <property type="protein sequence ID" value="SAK91404.1"/>
    <property type="molecule type" value="Genomic_DNA"/>
</dbReference>
<gene>
    <name evidence="2" type="ORF">AWB83_05212</name>
</gene>
<evidence type="ECO:0000256" key="1">
    <source>
        <dbReference type="SAM" id="Phobius"/>
    </source>
</evidence>
<keyword evidence="1" id="KW-1133">Transmembrane helix</keyword>
<name>A0A158D9Q1_9BURK</name>
<organism evidence="2 3">
    <name type="scientific">Caballeronia ptereochthonis</name>
    <dbReference type="NCBI Taxonomy" id="1777144"/>
    <lineage>
        <taxon>Bacteria</taxon>
        <taxon>Pseudomonadati</taxon>
        <taxon>Pseudomonadota</taxon>
        <taxon>Betaproteobacteria</taxon>
        <taxon>Burkholderiales</taxon>
        <taxon>Burkholderiaceae</taxon>
        <taxon>Caballeronia</taxon>
    </lineage>
</organism>
<dbReference type="Proteomes" id="UP000054978">
    <property type="component" value="Unassembled WGS sequence"/>
</dbReference>
<feature type="transmembrane region" description="Helical" evidence="1">
    <location>
        <begin position="5"/>
        <end position="23"/>
    </location>
</feature>
<protein>
    <recommendedName>
        <fullName evidence="4">DUF3311 domain-containing protein</fullName>
    </recommendedName>
</protein>
<keyword evidence="1" id="KW-0472">Membrane</keyword>
<proteinExistence type="predicted"/>
<accession>A0A158D9Q1</accession>
<comment type="caution">
    <text evidence="2">The sequence shown here is derived from an EMBL/GenBank/DDBJ whole genome shotgun (WGS) entry which is preliminary data.</text>
</comment>
<dbReference type="InterPro" id="IPR021741">
    <property type="entry name" value="DUF3311"/>
</dbReference>
<evidence type="ECO:0000313" key="2">
    <source>
        <dbReference type="EMBL" id="SAK91404.1"/>
    </source>
</evidence>
<dbReference type="STRING" id="1777144.AWB83_05212"/>
<keyword evidence="3" id="KW-1185">Reference proteome</keyword>
<reference evidence="2" key="1">
    <citation type="submission" date="2016-01" db="EMBL/GenBank/DDBJ databases">
        <authorList>
            <person name="Peeters C."/>
        </authorList>
    </citation>
    <scope>NUCLEOTIDE SEQUENCE [LARGE SCALE GENOMIC DNA]</scope>
    <source>
        <strain evidence="2">LMG 29326</strain>
    </source>
</reference>
<dbReference type="AlphaFoldDB" id="A0A158D9Q1"/>
<evidence type="ECO:0000313" key="3">
    <source>
        <dbReference type="Proteomes" id="UP000054978"/>
    </source>
</evidence>